<name>A0A3P6H079_BRAOL</name>
<organism evidence="1">
    <name type="scientific">Brassica oleracea</name>
    <name type="common">Wild cabbage</name>
    <dbReference type="NCBI Taxonomy" id="3712"/>
    <lineage>
        <taxon>Eukaryota</taxon>
        <taxon>Viridiplantae</taxon>
        <taxon>Streptophyta</taxon>
        <taxon>Embryophyta</taxon>
        <taxon>Tracheophyta</taxon>
        <taxon>Spermatophyta</taxon>
        <taxon>Magnoliopsida</taxon>
        <taxon>eudicotyledons</taxon>
        <taxon>Gunneridae</taxon>
        <taxon>Pentapetalae</taxon>
        <taxon>rosids</taxon>
        <taxon>malvids</taxon>
        <taxon>Brassicales</taxon>
        <taxon>Brassicaceae</taxon>
        <taxon>Brassiceae</taxon>
        <taxon>Brassica</taxon>
    </lineage>
</organism>
<reference evidence="1" key="1">
    <citation type="submission" date="2018-11" db="EMBL/GenBank/DDBJ databases">
        <authorList>
            <consortium name="Genoscope - CEA"/>
            <person name="William W."/>
        </authorList>
    </citation>
    <scope>NUCLEOTIDE SEQUENCE</scope>
</reference>
<dbReference type="AlphaFoldDB" id="A0A3P6H079"/>
<accession>A0A3P6H079</accession>
<gene>
    <name evidence="1" type="ORF">BOLC6T36975H</name>
</gene>
<protein>
    <submittedName>
        <fullName evidence="1">Uncharacterized protein</fullName>
    </submittedName>
</protein>
<proteinExistence type="predicted"/>
<evidence type="ECO:0000313" key="1">
    <source>
        <dbReference type="EMBL" id="VDD61522.1"/>
    </source>
</evidence>
<sequence>MISIYPHFKILAHQMKTRFTKSVQLNAARRHELGSITST</sequence>
<dbReference type="EMBL" id="LR031880">
    <property type="protein sequence ID" value="VDD61522.1"/>
    <property type="molecule type" value="Genomic_DNA"/>
</dbReference>